<dbReference type="NCBIfam" id="NF003976">
    <property type="entry name" value="PRK05469.1"/>
    <property type="match status" value="1"/>
</dbReference>
<evidence type="ECO:0000313" key="14">
    <source>
        <dbReference type="Proteomes" id="UP000094271"/>
    </source>
</evidence>
<dbReference type="EMBL" id="MEHA01000001">
    <property type="protein sequence ID" value="ODR56042.1"/>
    <property type="molecule type" value="Genomic_DNA"/>
</dbReference>
<sequence>MSTVVDKFLKYVTIDTQSDEDSTTSPSTEKQKDLARLLVGELKEMGASDVRMDEEYGYVYATIPSTLKEEGKEVPVIGFIAHMDTSPAVSGKDVKPRIVENYDGKDIVLNQELNIILPVEENPELLEYEGKKLIVTDGTTLLGADDKAGVAEIMTMAQTLLAHPEKEHGTIRIAFTPDEEVGRGVDHFDVEGFQADYAYTVDGGALGELEYESFNAAGARLHVNGYSVHSGSAKNKMLNAILLAQEFQSLLPVFETPAATEGYEGFYHADRMTGTVESAQADYIIRDHSRELFEKKKAYFREAADFLNKKYGKEIFTVEMQDSYYNMKEKIYPENAHLIDTAVKAMEEAGVTPLIAPIRGGTDGSRLSFMGLPCPNLCTGGMNYHGRYEYVCIESMEKCVEIILNIISLYAEHGIEKKIK</sequence>
<comment type="caution">
    <text evidence="13">The sequence shown here is derived from an EMBL/GenBank/DDBJ whole genome shotgun (WGS) entry which is preliminary data.</text>
</comment>
<dbReference type="HAMAP" id="MF_00550">
    <property type="entry name" value="Aminopeptidase_M20"/>
    <property type="match status" value="1"/>
</dbReference>
<dbReference type="InterPro" id="IPR002933">
    <property type="entry name" value="Peptidase_M20"/>
</dbReference>
<comment type="cofactor">
    <cofactor evidence="9 11">
        <name>Zn(2+)</name>
        <dbReference type="ChEBI" id="CHEBI:29105"/>
    </cofactor>
    <text evidence="9 11">Binds 2 Zn(2+) ions per subunit.</text>
</comment>
<keyword evidence="6 9" id="KW-0378">Hydrolase</keyword>
<dbReference type="AlphaFoldDB" id="A0A1E3UPX3"/>
<protein>
    <recommendedName>
        <fullName evidence="9">Peptidase T</fullName>
        <ecNumber evidence="9">3.4.11.4</ecNumber>
    </recommendedName>
    <alternativeName>
        <fullName evidence="9">Aminotripeptidase</fullName>
        <shortName evidence="9">Tripeptidase</shortName>
    </alternativeName>
    <alternativeName>
        <fullName evidence="9">Tripeptide aminopeptidase</fullName>
    </alternativeName>
</protein>
<keyword evidence="7 9" id="KW-0862">Zinc</keyword>
<proteinExistence type="inferred from homology"/>
<evidence type="ECO:0000256" key="8">
    <source>
        <dbReference type="ARBA" id="ARBA00023049"/>
    </source>
</evidence>
<dbReference type="GO" id="GO:0005829">
    <property type="term" value="C:cytosol"/>
    <property type="evidence" value="ECO:0007669"/>
    <property type="project" value="TreeGrafter"/>
</dbReference>
<dbReference type="GO" id="GO:0008270">
    <property type="term" value="F:zinc ion binding"/>
    <property type="evidence" value="ECO:0007669"/>
    <property type="project" value="UniProtKB-UniRule"/>
</dbReference>
<comment type="similarity">
    <text evidence="2 9">Belongs to the peptidase M20B family.</text>
</comment>
<dbReference type="PANTHER" id="PTHR42994:SF1">
    <property type="entry name" value="PEPTIDASE T"/>
    <property type="match status" value="1"/>
</dbReference>
<dbReference type="NCBIfam" id="TIGR01882">
    <property type="entry name" value="peptidase-T"/>
    <property type="match status" value="1"/>
</dbReference>
<evidence type="ECO:0000256" key="1">
    <source>
        <dbReference type="ARBA" id="ARBA00000870"/>
    </source>
</evidence>
<reference evidence="13 14" key="1">
    <citation type="submission" date="2016-08" db="EMBL/GenBank/DDBJ databases">
        <authorList>
            <person name="Seilhamer J.J."/>
        </authorList>
    </citation>
    <scope>NUCLEOTIDE SEQUENCE [LARGE SCALE GENOMIC DNA]</scope>
    <source>
        <strain evidence="13 14">NML150140-1</strain>
    </source>
</reference>
<keyword evidence="8 9" id="KW-0482">Metalloprotease</keyword>
<feature type="binding site" evidence="9 11">
    <location>
        <position position="385"/>
    </location>
    <ligand>
        <name>Zn(2+)</name>
        <dbReference type="ChEBI" id="CHEBI:29105"/>
        <label>2</label>
    </ligand>
</feature>
<evidence type="ECO:0000259" key="12">
    <source>
        <dbReference type="Pfam" id="PF07687"/>
    </source>
</evidence>
<dbReference type="InterPro" id="IPR036264">
    <property type="entry name" value="Bact_exopeptidase_dim_dom"/>
</dbReference>
<feature type="binding site" evidence="9 11">
    <location>
        <position position="180"/>
    </location>
    <ligand>
        <name>Zn(2+)</name>
        <dbReference type="ChEBI" id="CHEBI:29105"/>
        <label>2</label>
    </ligand>
</feature>
<feature type="active site" description="Proton acceptor" evidence="9 10">
    <location>
        <position position="179"/>
    </location>
</feature>
<dbReference type="OrthoDB" id="9804934at2"/>
<dbReference type="SUPFAM" id="SSF55031">
    <property type="entry name" value="Bacterial exopeptidase dimerisation domain"/>
    <property type="match status" value="1"/>
</dbReference>
<dbReference type="PROSITE" id="PS00758">
    <property type="entry name" value="ARGE_DAPE_CPG2_1"/>
    <property type="match status" value="1"/>
</dbReference>
<keyword evidence="4 9" id="KW-0645">Protease</keyword>
<keyword evidence="3 9" id="KW-0031">Aminopeptidase</keyword>
<feature type="binding site" evidence="9 11">
    <location>
        <position position="145"/>
    </location>
    <ligand>
        <name>Zn(2+)</name>
        <dbReference type="ChEBI" id="CHEBI:29105"/>
        <label>1</label>
    </ligand>
</feature>
<dbReference type="CDD" id="cd03892">
    <property type="entry name" value="M20_peptT"/>
    <property type="match status" value="1"/>
</dbReference>
<dbReference type="GO" id="GO:0006508">
    <property type="term" value="P:proteolysis"/>
    <property type="evidence" value="ECO:0007669"/>
    <property type="project" value="UniProtKB-UniRule"/>
</dbReference>
<dbReference type="InterPro" id="IPR010161">
    <property type="entry name" value="Peptidase_M20B"/>
</dbReference>
<dbReference type="Pfam" id="PF07687">
    <property type="entry name" value="M20_dimer"/>
    <property type="match status" value="1"/>
</dbReference>
<comment type="function">
    <text evidence="9">Cleaves the N-terminal amino acid of tripeptides.</text>
</comment>
<evidence type="ECO:0000256" key="4">
    <source>
        <dbReference type="ARBA" id="ARBA00022670"/>
    </source>
</evidence>
<dbReference type="RefSeq" id="WP_069431182.1">
    <property type="nucleotide sequence ID" value="NZ_MEHA01000001.1"/>
</dbReference>
<dbReference type="GO" id="GO:0043171">
    <property type="term" value="P:peptide catabolic process"/>
    <property type="evidence" value="ECO:0007669"/>
    <property type="project" value="UniProtKB-UniRule"/>
</dbReference>
<dbReference type="PANTHER" id="PTHR42994">
    <property type="entry name" value="PEPTIDASE T"/>
    <property type="match status" value="1"/>
</dbReference>
<feature type="binding site" evidence="9 11">
    <location>
        <position position="145"/>
    </location>
    <ligand>
        <name>Zn(2+)</name>
        <dbReference type="ChEBI" id="CHEBI:29105"/>
        <label>2</label>
    </ligand>
</feature>
<evidence type="ECO:0000256" key="2">
    <source>
        <dbReference type="ARBA" id="ARBA00009692"/>
    </source>
</evidence>
<evidence type="ECO:0000256" key="6">
    <source>
        <dbReference type="ARBA" id="ARBA00022801"/>
    </source>
</evidence>
<dbReference type="SUPFAM" id="SSF53187">
    <property type="entry name" value="Zn-dependent exopeptidases"/>
    <property type="match status" value="1"/>
</dbReference>
<keyword evidence="9" id="KW-0963">Cytoplasm</keyword>
<organism evidence="13 14">
    <name type="scientific">Eisenbergiella tayi</name>
    <dbReference type="NCBI Taxonomy" id="1432052"/>
    <lineage>
        <taxon>Bacteria</taxon>
        <taxon>Bacillati</taxon>
        <taxon>Bacillota</taxon>
        <taxon>Clostridia</taxon>
        <taxon>Lachnospirales</taxon>
        <taxon>Lachnospiraceae</taxon>
        <taxon>Eisenbergiella</taxon>
    </lineage>
</organism>
<keyword evidence="5 9" id="KW-0479">Metal-binding</keyword>
<dbReference type="InterPro" id="IPR011650">
    <property type="entry name" value="Peptidase_M20_dimer"/>
</dbReference>
<dbReference type="Pfam" id="PF01546">
    <property type="entry name" value="Peptidase_M20"/>
    <property type="match status" value="1"/>
</dbReference>
<dbReference type="PIRSF" id="PIRSF037215">
    <property type="entry name" value="Peptidase_M20B"/>
    <property type="match status" value="1"/>
</dbReference>
<dbReference type="PROSITE" id="PS00759">
    <property type="entry name" value="ARGE_DAPE_CPG2_2"/>
    <property type="match status" value="1"/>
</dbReference>
<gene>
    <name evidence="9" type="primary">pepT</name>
    <name evidence="13" type="ORF">BEI59_02545</name>
</gene>
<evidence type="ECO:0000256" key="9">
    <source>
        <dbReference type="HAMAP-Rule" id="MF_00550"/>
    </source>
</evidence>
<dbReference type="Gene3D" id="3.40.630.10">
    <property type="entry name" value="Zn peptidases"/>
    <property type="match status" value="1"/>
</dbReference>
<feature type="binding site" evidence="9 11">
    <location>
        <position position="202"/>
    </location>
    <ligand>
        <name>Zn(2+)</name>
        <dbReference type="ChEBI" id="CHEBI:29105"/>
        <label>1</label>
    </ligand>
</feature>
<accession>A0A1E3UPX3</accession>
<evidence type="ECO:0000256" key="7">
    <source>
        <dbReference type="ARBA" id="ARBA00022833"/>
    </source>
</evidence>
<evidence type="ECO:0000256" key="5">
    <source>
        <dbReference type="ARBA" id="ARBA00022723"/>
    </source>
</evidence>
<evidence type="ECO:0000256" key="3">
    <source>
        <dbReference type="ARBA" id="ARBA00022438"/>
    </source>
</evidence>
<comment type="subcellular location">
    <subcellularLocation>
        <location evidence="9">Cytoplasm</location>
    </subcellularLocation>
</comment>
<evidence type="ECO:0000256" key="10">
    <source>
        <dbReference type="PIRSR" id="PIRSR037215-1"/>
    </source>
</evidence>
<evidence type="ECO:0000313" key="13">
    <source>
        <dbReference type="EMBL" id="ODR56042.1"/>
    </source>
</evidence>
<dbReference type="NCBIfam" id="NF009920">
    <property type="entry name" value="PRK13381.1"/>
    <property type="match status" value="1"/>
</dbReference>
<feature type="binding site" evidence="9 11">
    <location>
        <position position="82"/>
    </location>
    <ligand>
        <name>Zn(2+)</name>
        <dbReference type="ChEBI" id="CHEBI:29105"/>
        <label>1</label>
    </ligand>
</feature>
<dbReference type="InterPro" id="IPR001261">
    <property type="entry name" value="ArgE/DapE_CS"/>
</dbReference>
<dbReference type="EC" id="3.4.11.4" evidence="9"/>
<name>A0A1E3UPX3_9FIRM</name>
<dbReference type="GO" id="GO:0045148">
    <property type="term" value="F:tripeptide aminopeptidase activity"/>
    <property type="evidence" value="ECO:0007669"/>
    <property type="project" value="UniProtKB-UniRule"/>
</dbReference>
<dbReference type="Proteomes" id="UP000094271">
    <property type="component" value="Unassembled WGS sequence"/>
</dbReference>
<evidence type="ECO:0000256" key="11">
    <source>
        <dbReference type="PIRSR" id="PIRSR037215-2"/>
    </source>
</evidence>
<feature type="active site" evidence="9 10">
    <location>
        <position position="84"/>
    </location>
</feature>
<comment type="catalytic activity">
    <reaction evidence="1 9">
        <text>Release of the N-terminal residue from a tripeptide.</text>
        <dbReference type="EC" id="3.4.11.4"/>
    </reaction>
</comment>
<dbReference type="Gene3D" id="3.30.70.360">
    <property type="match status" value="1"/>
</dbReference>
<feature type="domain" description="Peptidase M20 dimerisation" evidence="12">
    <location>
        <begin position="211"/>
        <end position="311"/>
    </location>
</feature>
<dbReference type="GO" id="GO:0008237">
    <property type="term" value="F:metallopeptidase activity"/>
    <property type="evidence" value="ECO:0007669"/>
    <property type="project" value="UniProtKB-KW"/>
</dbReference>